<dbReference type="EMBL" id="CP022203">
    <property type="protein sequence ID" value="ATB48785.1"/>
    <property type="molecule type" value="Genomic_DNA"/>
</dbReference>
<name>A0A250JY64_9BACT</name>
<dbReference type="Pfam" id="PF04717">
    <property type="entry name" value="Phage_base_V"/>
    <property type="match status" value="1"/>
</dbReference>
<dbReference type="Gene3D" id="2.40.50.230">
    <property type="entry name" value="Gp5 N-terminal domain"/>
    <property type="match status" value="1"/>
</dbReference>
<proteinExistence type="predicted"/>
<accession>A0A250JY64</accession>
<dbReference type="SUPFAM" id="SSF69255">
    <property type="entry name" value="gp5 N-terminal domain-like"/>
    <property type="match status" value="1"/>
</dbReference>
<sequence length="232" mass="23976">MTDTAHARERGLLGAMLGTYLAKVVSVEDPEHLARVQVRLLTAPEGLADADVALWARVAVPFSGGGRGALFLPDKDDEVAVVFAGGDPRQPLVVGGLWNGSARPPETPGGERVDRYVIKARNGSRIAIVEASEGTAQISLEVPGGVSATLNQAREGELTLEAAGNTVTLNPQGVTVRAATKVTVTASEVEVSAGQVTVNSAMSSFTGVVKCDVLQTNSVMGVTYTPGAGNVW</sequence>
<dbReference type="InterPro" id="IPR037026">
    <property type="entry name" value="Vgr_OB-fold_dom_sf"/>
</dbReference>
<evidence type="ECO:0000259" key="1">
    <source>
        <dbReference type="Pfam" id="PF04717"/>
    </source>
</evidence>
<dbReference type="AlphaFoldDB" id="A0A250JY64"/>
<dbReference type="RefSeq" id="WP_095959554.1">
    <property type="nucleotide sequence ID" value="NZ_CP022203.1"/>
</dbReference>
<organism evidence="2 3">
    <name type="scientific">Corallococcus macrosporus DSM 14697</name>
    <dbReference type="NCBI Taxonomy" id="1189310"/>
    <lineage>
        <taxon>Bacteria</taxon>
        <taxon>Pseudomonadati</taxon>
        <taxon>Myxococcota</taxon>
        <taxon>Myxococcia</taxon>
        <taxon>Myxococcales</taxon>
        <taxon>Cystobacterineae</taxon>
        <taxon>Myxococcaceae</taxon>
        <taxon>Corallococcus</taxon>
    </lineage>
</organism>
<feature type="domain" description="Gp5/Type VI secretion system Vgr protein OB-fold" evidence="1">
    <location>
        <begin position="20"/>
        <end position="98"/>
    </location>
</feature>
<protein>
    <recommendedName>
        <fullName evidence="1">Gp5/Type VI secretion system Vgr protein OB-fold domain-containing protein</fullName>
    </recommendedName>
</protein>
<reference evidence="2 3" key="1">
    <citation type="submission" date="2017-06" db="EMBL/GenBank/DDBJ databases">
        <title>Sequencing and comparative analysis of myxobacterial genomes.</title>
        <authorList>
            <person name="Rupp O."/>
            <person name="Goesmann A."/>
            <person name="Sogaard-Andersen L."/>
        </authorList>
    </citation>
    <scope>NUCLEOTIDE SEQUENCE [LARGE SCALE GENOMIC DNA]</scope>
    <source>
        <strain evidence="2 3">DSM 14697</strain>
    </source>
</reference>
<keyword evidence="3" id="KW-1185">Reference proteome</keyword>
<gene>
    <name evidence="2" type="ORF">MYMAC_004416</name>
</gene>
<dbReference type="OrthoDB" id="9762420at2"/>
<dbReference type="KEGG" id="mmas:MYMAC_004416"/>
<dbReference type="Proteomes" id="UP000217343">
    <property type="component" value="Chromosome"/>
</dbReference>
<evidence type="ECO:0000313" key="2">
    <source>
        <dbReference type="EMBL" id="ATB48785.1"/>
    </source>
</evidence>
<evidence type="ECO:0000313" key="3">
    <source>
        <dbReference type="Proteomes" id="UP000217343"/>
    </source>
</evidence>
<dbReference type="InterPro" id="IPR006531">
    <property type="entry name" value="Gp5/Vgr_OB"/>
</dbReference>